<evidence type="ECO:0000256" key="1">
    <source>
        <dbReference type="SAM" id="Phobius"/>
    </source>
</evidence>
<evidence type="ECO:0000313" key="3">
    <source>
        <dbReference type="EMBL" id="TIC69571.1"/>
    </source>
</evidence>
<dbReference type="Proteomes" id="UP000310708">
    <property type="component" value="Unassembled WGS sequence"/>
</dbReference>
<keyword evidence="1" id="KW-0812">Transmembrane</keyword>
<sequence length="199" mass="22575">MPSSRDLTVPQLNATSSMIGKGRLVAGMAVATILFLTIYSIKSIKEVYDREPKTLVDVSFDLSRIYEGTHGNSSSNITNDYSTDSIDATFDSSMANIYLHTPYASIDNDVDDYDKLTVVYLVDAWSIGDRERLRAHYPVSAPVDLLFGLKWSEDLEWKYLQTVENARYGDIVELVAESYWVYATYRALARRQNMKGWIV</sequence>
<dbReference type="EMBL" id="SPRX01000003">
    <property type="protein sequence ID" value="TIC69571.1"/>
    <property type="molecule type" value="Genomic_DNA"/>
</dbReference>
<reference evidence="4 5" key="1">
    <citation type="submission" date="2019-03" db="EMBL/GenBank/DDBJ databases">
        <title>Sequencing 25 genomes of Wallemia mellicola.</title>
        <authorList>
            <person name="Gostincar C."/>
        </authorList>
    </citation>
    <scope>NUCLEOTIDE SEQUENCE [LARGE SCALE GENOMIC DNA]</scope>
    <source>
        <strain evidence="3 5">EXF-757</strain>
        <strain evidence="2 4">EXF-8738</strain>
    </source>
</reference>
<evidence type="ECO:0000313" key="4">
    <source>
        <dbReference type="Proteomes" id="UP000305647"/>
    </source>
</evidence>
<evidence type="ECO:0000313" key="5">
    <source>
        <dbReference type="Proteomes" id="UP000310708"/>
    </source>
</evidence>
<comment type="caution">
    <text evidence="3">The sequence shown here is derived from an EMBL/GenBank/DDBJ whole genome shotgun (WGS) entry which is preliminary data.</text>
</comment>
<dbReference type="EMBL" id="SPRO01000007">
    <property type="protein sequence ID" value="TIC32704.1"/>
    <property type="molecule type" value="Genomic_DNA"/>
</dbReference>
<name>A0A4T0M7D5_9BASI</name>
<dbReference type="AlphaFoldDB" id="A0A4T0M7D5"/>
<feature type="transmembrane region" description="Helical" evidence="1">
    <location>
        <begin position="24"/>
        <end position="41"/>
    </location>
</feature>
<gene>
    <name evidence="3" type="ORF">E3Q01_00396</name>
    <name evidence="2" type="ORF">E3Q10_01070</name>
</gene>
<keyword evidence="1" id="KW-0472">Membrane</keyword>
<accession>A0A4T0M7D5</accession>
<protein>
    <submittedName>
        <fullName evidence="3">Uncharacterized protein</fullName>
    </submittedName>
</protein>
<dbReference type="Proteomes" id="UP000305647">
    <property type="component" value="Unassembled WGS sequence"/>
</dbReference>
<organism evidence="3 5">
    <name type="scientific">Wallemia mellicola</name>
    <dbReference type="NCBI Taxonomy" id="1708541"/>
    <lineage>
        <taxon>Eukaryota</taxon>
        <taxon>Fungi</taxon>
        <taxon>Dikarya</taxon>
        <taxon>Basidiomycota</taxon>
        <taxon>Wallemiomycotina</taxon>
        <taxon>Wallemiomycetes</taxon>
        <taxon>Wallemiales</taxon>
        <taxon>Wallemiaceae</taxon>
        <taxon>Wallemia</taxon>
    </lineage>
</organism>
<proteinExistence type="predicted"/>
<evidence type="ECO:0000313" key="2">
    <source>
        <dbReference type="EMBL" id="TIC32704.1"/>
    </source>
</evidence>
<keyword evidence="1" id="KW-1133">Transmembrane helix</keyword>